<dbReference type="GeneID" id="54417603"/>
<dbReference type="PANTHER" id="PTHR10855:SF2">
    <property type="entry name" value="COP9 SIGNALOSOME COMPLEX SUBUNIT 4"/>
    <property type="match status" value="1"/>
</dbReference>
<comment type="similarity">
    <text evidence="3">Belongs to the CSN4 family.</text>
</comment>
<dbReference type="SMART" id="SM00088">
    <property type="entry name" value="PINT"/>
    <property type="match status" value="1"/>
</dbReference>
<keyword evidence="7" id="KW-0736">Signalosome</keyword>
<evidence type="ECO:0000313" key="12">
    <source>
        <dbReference type="RefSeq" id="XP_033535676.1"/>
    </source>
</evidence>
<organism evidence="10">
    <name type="scientific">Eremomyces bilateralis CBS 781.70</name>
    <dbReference type="NCBI Taxonomy" id="1392243"/>
    <lineage>
        <taxon>Eukaryota</taxon>
        <taxon>Fungi</taxon>
        <taxon>Dikarya</taxon>
        <taxon>Ascomycota</taxon>
        <taxon>Pezizomycotina</taxon>
        <taxon>Dothideomycetes</taxon>
        <taxon>Dothideomycetes incertae sedis</taxon>
        <taxon>Eremomycetales</taxon>
        <taxon>Eremomycetaceae</taxon>
        <taxon>Eremomyces</taxon>
    </lineage>
</organism>
<dbReference type="AlphaFoldDB" id="A0A6G1G7H8"/>
<evidence type="ECO:0000256" key="8">
    <source>
        <dbReference type="ARBA" id="ARBA00023242"/>
    </source>
</evidence>
<keyword evidence="6" id="KW-0963">Cytoplasm</keyword>
<keyword evidence="11" id="KW-1185">Reference proteome</keyword>
<evidence type="ECO:0000313" key="11">
    <source>
        <dbReference type="Proteomes" id="UP000504638"/>
    </source>
</evidence>
<dbReference type="EMBL" id="ML975154">
    <property type="protein sequence ID" value="KAF1814045.1"/>
    <property type="molecule type" value="Genomic_DNA"/>
</dbReference>
<evidence type="ECO:0000256" key="7">
    <source>
        <dbReference type="ARBA" id="ARBA00022790"/>
    </source>
</evidence>
<dbReference type="OrthoDB" id="295656at2759"/>
<dbReference type="InterPro" id="IPR054559">
    <property type="entry name" value="PSMD12-CSN4-like_N"/>
</dbReference>
<accession>A0A6G1G7H8</accession>
<protein>
    <recommendedName>
        <fullName evidence="5">COP9 signalosome complex subunit 4</fullName>
    </recommendedName>
</protein>
<dbReference type="RefSeq" id="XP_033535676.1">
    <property type="nucleotide sequence ID" value="XM_033677033.1"/>
</dbReference>
<name>A0A6G1G7H8_9PEZI</name>
<proteinExistence type="inferred from homology"/>
<sequence length="417" mass="47146">MASQVEQICQQLEHAPQSERLQKTPSLLDLILQSSNDRDVLAGLQTFASVVTSDALGIVSARPLLHLLVDRLRAIPSLSLRIEVCQSLLATLHHKVVSFEEQDRAIREILADAHEDEEDFRNSARVLQSISLDSSQRSFTADERAKIWVRIVRCYLEEEDPISATGYLNRVKNIIFDVTDATTKLQYELSRARILDSQRSFLEASSAYHILSLQREVDEDERLQALSASITCAVLAPAGPQRAKMLARLYKDERATHVEEYSILERIFLDRLLSPTDIAAFEKKLSEHQLAKTSDGFTVLQKAVLEHNMVAASRLYNNIRVEELGGLLGIDKEKAERYAAQMIEEGRLAGYIDQVDGLIYFEGESTGERGVVRGDLLVGREMRTWDGNLRGQAEEVERITTMIQNQYPEFYASQMVH</sequence>
<comment type="subcellular location">
    <subcellularLocation>
        <location evidence="2">Cytoplasm</location>
    </subcellularLocation>
    <subcellularLocation>
        <location evidence="1">Nucleus</location>
    </subcellularLocation>
</comment>
<reference evidence="12" key="3">
    <citation type="submission" date="2025-04" db="UniProtKB">
        <authorList>
            <consortium name="RefSeq"/>
        </authorList>
    </citation>
    <scope>IDENTIFICATION</scope>
    <source>
        <strain evidence="12">CBS 781.70</strain>
    </source>
</reference>
<dbReference type="Pfam" id="PF22241">
    <property type="entry name" value="PSMD12-CSN4_N"/>
    <property type="match status" value="1"/>
</dbReference>
<dbReference type="InterPro" id="IPR036388">
    <property type="entry name" value="WH-like_DNA-bd_sf"/>
</dbReference>
<comment type="subunit">
    <text evidence="4">Component of the COP9 signalosome (CSN) complex.</text>
</comment>
<dbReference type="InterPro" id="IPR040134">
    <property type="entry name" value="PSMD12/CSN4"/>
</dbReference>
<evidence type="ECO:0000256" key="6">
    <source>
        <dbReference type="ARBA" id="ARBA00022490"/>
    </source>
</evidence>
<dbReference type="PROSITE" id="PS50250">
    <property type="entry name" value="PCI"/>
    <property type="match status" value="1"/>
</dbReference>
<evidence type="ECO:0000256" key="1">
    <source>
        <dbReference type="ARBA" id="ARBA00004123"/>
    </source>
</evidence>
<feature type="domain" description="PCI" evidence="9">
    <location>
        <begin position="196"/>
        <end position="366"/>
    </location>
</feature>
<gene>
    <name evidence="10 12" type="ORF">P152DRAFT_414657</name>
</gene>
<dbReference type="InterPro" id="IPR000717">
    <property type="entry name" value="PCI_dom"/>
</dbReference>
<dbReference type="Pfam" id="PF01399">
    <property type="entry name" value="PCI"/>
    <property type="match status" value="1"/>
</dbReference>
<dbReference type="FunFam" id="1.10.10.10:FF:000190">
    <property type="entry name" value="COP9 signalosome complex subunit 4"/>
    <property type="match status" value="1"/>
</dbReference>
<evidence type="ECO:0000256" key="2">
    <source>
        <dbReference type="ARBA" id="ARBA00004496"/>
    </source>
</evidence>
<evidence type="ECO:0000256" key="4">
    <source>
        <dbReference type="ARBA" id="ARBA00011098"/>
    </source>
</evidence>
<evidence type="ECO:0000256" key="3">
    <source>
        <dbReference type="ARBA" id="ARBA00010417"/>
    </source>
</evidence>
<evidence type="ECO:0000313" key="10">
    <source>
        <dbReference type="EMBL" id="KAF1814045.1"/>
    </source>
</evidence>
<reference evidence="10 12" key="1">
    <citation type="submission" date="2020-01" db="EMBL/GenBank/DDBJ databases">
        <authorList>
            <consortium name="DOE Joint Genome Institute"/>
            <person name="Haridas S."/>
            <person name="Albert R."/>
            <person name="Binder M."/>
            <person name="Bloem J."/>
            <person name="Labutti K."/>
            <person name="Salamov A."/>
            <person name="Andreopoulos B."/>
            <person name="Baker S.E."/>
            <person name="Barry K."/>
            <person name="Bills G."/>
            <person name="Bluhm B.H."/>
            <person name="Cannon C."/>
            <person name="Castanera R."/>
            <person name="Culley D.E."/>
            <person name="Daum C."/>
            <person name="Ezra D."/>
            <person name="Gonzalez J.B."/>
            <person name="Henrissat B."/>
            <person name="Kuo A."/>
            <person name="Liang C."/>
            <person name="Lipzen A."/>
            <person name="Lutzoni F."/>
            <person name="Magnuson J."/>
            <person name="Mondo S."/>
            <person name="Nolan M."/>
            <person name="Ohm R."/>
            <person name="Pangilinan J."/>
            <person name="Park H.-J."/>
            <person name="Ramirez L."/>
            <person name="Alfaro M."/>
            <person name="Sun H."/>
            <person name="Tritt A."/>
            <person name="Yoshinaga Y."/>
            <person name="Zwiers L.-H."/>
            <person name="Turgeon B.G."/>
            <person name="Goodwin S.B."/>
            <person name="Spatafora J.W."/>
            <person name="Crous P.W."/>
            <person name="Grigoriev I.V."/>
        </authorList>
    </citation>
    <scope>NUCLEOTIDE SEQUENCE</scope>
    <source>
        <strain evidence="10 12">CBS 781.70</strain>
    </source>
</reference>
<dbReference type="GO" id="GO:0008180">
    <property type="term" value="C:COP9 signalosome"/>
    <property type="evidence" value="ECO:0007669"/>
    <property type="project" value="UniProtKB-KW"/>
</dbReference>
<keyword evidence="8" id="KW-0539">Nucleus</keyword>
<dbReference type="PANTHER" id="PTHR10855">
    <property type="entry name" value="26S PROTEASOME NON-ATPASE REGULATORY SUBUNIT 12/COP9 SIGNALOSOME COMPLEX SUBUNIT 4"/>
    <property type="match status" value="1"/>
</dbReference>
<reference evidence="12" key="2">
    <citation type="submission" date="2020-04" db="EMBL/GenBank/DDBJ databases">
        <authorList>
            <consortium name="NCBI Genome Project"/>
        </authorList>
    </citation>
    <scope>NUCLEOTIDE SEQUENCE</scope>
    <source>
        <strain evidence="12">CBS 781.70</strain>
    </source>
</reference>
<dbReference type="GO" id="GO:0005829">
    <property type="term" value="C:cytosol"/>
    <property type="evidence" value="ECO:0007669"/>
    <property type="project" value="TreeGrafter"/>
</dbReference>
<evidence type="ECO:0000256" key="5">
    <source>
        <dbReference type="ARBA" id="ARBA00014881"/>
    </source>
</evidence>
<evidence type="ECO:0000259" key="9">
    <source>
        <dbReference type="PROSITE" id="PS50250"/>
    </source>
</evidence>
<dbReference type="InterPro" id="IPR036390">
    <property type="entry name" value="WH_DNA-bd_sf"/>
</dbReference>
<dbReference type="Proteomes" id="UP000504638">
    <property type="component" value="Unplaced"/>
</dbReference>
<dbReference type="SUPFAM" id="SSF46785">
    <property type="entry name" value="Winged helix' DNA-binding domain"/>
    <property type="match status" value="1"/>
</dbReference>
<dbReference type="Gene3D" id="1.10.10.10">
    <property type="entry name" value="Winged helix-like DNA-binding domain superfamily/Winged helix DNA-binding domain"/>
    <property type="match status" value="1"/>
</dbReference>